<feature type="region of interest" description="Disordered" evidence="1">
    <location>
        <begin position="13"/>
        <end position="37"/>
    </location>
</feature>
<feature type="non-terminal residue" evidence="2">
    <location>
        <position position="166"/>
    </location>
</feature>
<gene>
    <name evidence="2" type="ORF">VP01_5766g1</name>
</gene>
<organism evidence="2 3">
    <name type="scientific">Puccinia sorghi</name>
    <dbReference type="NCBI Taxonomy" id="27349"/>
    <lineage>
        <taxon>Eukaryota</taxon>
        <taxon>Fungi</taxon>
        <taxon>Dikarya</taxon>
        <taxon>Basidiomycota</taxon>
        <taxon>Pucciniomycotina</taxon>
        <taxon>Pucciniomycetes</taxon>
        <taxon>Pucciniales</taxon>
        <taxon>Pucciniaceae</taxon>
        <taxon>Puccinia</taxon>
    </lineage>
</organism>
<evidence type="ECO:0000313" key="2">
    <source>
        <dbReference type="EMBL" id="KNZ48301.1"/>
    </source>
</evidence>
<dbReference type="OrthoDB" id="10616030at2759"/>
<protein>
    <submittedName>
        <fullName evidence="2">Uncharacterized protein</fullName>
    </submittedName>
</protein>
<name>A0A0L6UID6_9BASI</name>
<reference evidence="2 3" key="1">
    <citation type="submission" date="2015-08" db="EMBL/GenBank/DDBJ databases">
        <title>Next Generation Sequencing and Analysis of the Genome of Puccinia sorghi L Schw, the Causal Agent of Maize Common Rust.</title>
        <authorList>
            <person name="Rochi L."/>
            <person name="Burguener G."/>
            <person name="Darino M."/>
            <person name="Turjanski A."/>
            <person name="Kreff E."/>
            <person name="Dieguez M.J."/>
            <person name="Sacco F."/>
        </authorList>
    </citation>
    <scope>NUCLEOTIDE SEQUENCE [LARGE SCALE GENOMIC DNA]</scope>
    <source>
        <strain evidence="2 3">RO10H11247</strain>
    </source>
</reference>
<evidence type="ECO:0000256" key="1">
    <source>
        <dbReference type="SAM" id="MobiDB-lite"/>
    </source>
</evidence>
<sequence length="166" mass="19057">MKRMFPLILKTNHKLPQSSKKGKKTAKNPPTCSQSTLDLSSSHVIDLSQDLEEENAKVKHKPQRRDPVFDDFKDCFAESYCCKGDLIKIYLIKLIYLWFGSLIISHGIPTSVFGERRKSMYLEAVCQIFGLIKMALVKLEVYQMASHNVKKPLKIVPNFLPLLCRK</sequence>
<feature type="compositionally biased region" description="Polar residues" evidence="1">
    <location>
        <begin position="28"/>
        <end position="37"/>
    </location>
</feature>
<evidence type="ECO:0000313" key="3">
    <source>
        <dbReference type="Proteomes" id="UP000037035"/>
    </source>
</evidence>
<proteinExistence type="predicted"/>
<dbReference type="Proteomes" id="UP000037035">
    <property type="component" value="Unassembled WGS sequence"/>
</dbReference>
<keyword evidence="3" id="KW-1185">Reference proteome</keyword>
<dbReference type="AlphaFoldDB" id="A0A0L6UID6"/>
<comment type="caution">
    <text evidence="2">The sequence shown here is derived from an EMBL/GenBank/DDBJ whole genome shotgun (WGS) entry which is preliminary data.</text>
</comment>
<accession>A0A0L6UID6</accession>
<dbReference type="EMBL" id="LAVV01011014">
    <property type="protein sequence ID" value="KNZ48301.1"/>
    <property type="molecule type" value="Genomic_DNA"/>
</dbReference>
<dbReference type="VEuPathDB" id="FungiDB:VP01_5766g1"/>